<dbReference type="OMA" id="HKIEHIC"/>
<sequence length="146" mass="17587">MSSSLKVLHPLFVLLLPLCGLLIHGQNLSWKDFMKQHYLRPTQEFGQYKCNVLMREIEALRGKNTHTFIYTLWHHIDRICFKSWKERYSNVYIWARSPIKVLKCFRENFKNSYKERRSYSYVEFHCSMNGYVDSIEDIQLLEVISV</sequence>
<feature type="chain" id="PRO_5004797320" evidence="1">
    <location>
        <begin position="26"/>
        <end position="146"/>
    </location>
</feature>
<dbReference type="SMART" id="SM00092">
    <property type="entry name" value="RNAse_Pc"/>
    <property type="match status" value="1"/>
</dbReference>
<dbReference type="Gene3D" id="3.10.130.10">
    <property type="entry name" value="Ribonuclease A-like domain"/>
    <property type="match status" value="1"/>
</dbReference>
<dbReference type="PANTHER" id="PTHR16788:SF0">
    <property type="entry name" value="EPIDIDYMAL SECRETORY PROTEIN E3-BETA"/>
    <property type="match status" value="1"/>
</dbReference>
<reference evidence="3" key="1">
    <citation type="journal article" date="2014" name="Mol. Genet. Genomics">
        <title>Comparative genomic analysis of eutherian ribonuclease A genes.</title>
        <authorList>
            <person name="Premzl M."/>
        </authorList>
    </citation>
    <scope>NUCLEOTIDE SEQUENCE</scope>
</reference>
<reference evidence="3" key="2">
    <citation type="journal article" date="2016" name="Data Brief">
        <title>Curated eutherian third party data gene data sets.</title>
        <authorList>
            <person name="Premzl M."/>
        </authorList>
    </citation>
    <scope>NUCLEOTIDE SEQUENCE</scope>
</reference>
<dbReference type="Pfam" id="PF00074">
    <property type="entry name" value="RnaseA"/>
    <property type="match status" value="1"/>
</dbReference>
<dbReference type="EMBL" id="HG329075">
    <property type="protein sequence ID" value="CDG32151.1"/>
    <property type="molecule type" value="Genomic_DNA"/>
</dbReference>
<dbReference type="SUPFAM" id="SSF54076">
    <property type="entry name" value="RNase A-like"/>
    <property type="match status" value="1"/>
</dbReference>
<gene>
    <name evidence="3" type="primary">RAM1</name>
</gene>
<name>W0UVB2_CHOHO</name>
<accession>W0UVB2</accession>
<dbReference type="AlphaFoldDB" id="W0UVB2"/>
<protein>
    <submittedName>
        <fullName evidence="3">Ribonuclease A M1</fullName>
    </submittedName>
</protein>
<evidence type="ECO:0000313" key="3">
    <source>
        <dbReference type="EMBL" id="CDG32151.1"/>
    </source>
</evidence>
<evidence type="ECO:0000259" key="2">
    <source>
        <dbReference type="SMART" id="SM00092"/>
    </source>
</evidence>
<dbReference type="HOGENOM" id="CLU_148772_0_0_1"/>
<keyword evidence="1" id="KW-0732">Signal</keyword>
<dbReference type="InterPro" id="IPR042402">
    <property type="entry name" value="EDDM3A/EDDM3B"/>
</dbReference>
<reference evidence="3" key="3">
    <citation type="journal article" date="2019" name="Gene Rep">
        <title>Eutherian third-party data gene collections.</title>
        <authorList>
            <person name="Premzl M."/>
        </authorList>
    </citation>
    <scope>NUCLEOTIDE SEQUENCE</scope>
</reference>
<proteinExistence type="predicted"/>
<dbReference type="InterPro" id="IPR023412">
    <property type="entry name" value="RNaseA_domain"/>
</dbReference>
<dbReference type="PANTHER" id="PTHR16788">
    <property type="entry name" value="EPIDIDYMAL SECRETORY PROTEIN E3 ALPHA"/>
    <property type="match status" value="1"/>
</dbReference>
<feature type="signal peptide" evidence="1">
    <location>
        <begin position="1"/>
        <end position="25"/>
    </location>
</feature>
<feature type="domain" description="Ribonuclease A-domain" evidence="2">
    <location>
        <begin position="26"/>
        <end position="132"/>
    </location>
</feature>
<dbReference type="InterPro" id="IPR036816">
    <property type="entry name" value="RNaseA-like_dom_sf"/>
</dbReference>
<organism evidence="3">
    <name type="scientific">Choloepus hoffmanni</name>
    <name type="common">Hoffmann's two-fingered sloth</name>
    <dbReference type="NCBI Taxonomy" id="9358"/>
    <lineage>
        <taxon>Eukaryota</taxon>
        <taxon>Metazoa</taxon>
        <taxon>Chordata</taxon>
        <taxon>Craniata</taxon>
        <taxon>Vertebrata</taxon>
        <taxon>Euteleostomi</taxon>
        <taxon>Mammalia</taxon>
        <taxon>Eutheria</taxon>
        <taxon>Xenarthra</taxon>
        <taxon>Pilosa</taxon>
        <taxon>Folivora</taxon>
        <taxon>Megalonychidae</taxon>
        <taxon>Choloepus</taxon>
    </lineage>
</organism>
<evidence type="ECO:0000256" key="1">
    <source>
        <dbReference type="SAM" id="SignalP"/>
    </source>
</evidence>